<dbReference type="RefSeq" id="WP_013295584.1">
    <property type="nucleotide sequence ID" value="NC_014408.1"/>
</dbReference>
<dbReference type="Proteomes" id="UP000000345">
    <property type="component" value="Chromosome"/>
</dbReference>
<keyword evidence="1 4" id="KW-0489">Methyltransferase</keyword>
<dbReference type="SUPFAM" id="SSF53335">
    <property type="entry name" value="S-adenosyl-L-methionine-dependent methyltransferases"/>
    <property type="match status" value="1"/>
</dbReference>
<dbReference type="InterPro" id="IPR041698">
    <property type="entry name" value="Methyltransf_25"/>
</dbReference>
<organism evidence="4 5">
    <name type="scientific">Methanothermobacter marburgensis (strain ATCC BAA-927 / DSM 2133 / JCM 14651 / NBRC 100331 / OCM 82 / Marburg)</name>
    <name type="common">Methanobacterium thermoautotrophicum</name>
    <dbReference type="NCBI Taxonomy" id="79929"/>
    <lineage>
        <taxon>Archaea</taxon>
        <taxon>Methanobacteriati</taxon>
        <taxon>Methanobacteriota</taxon>
        <taxon>Methanomada group</taxon>
        <taxon>Methanobacteria</taxon>
        <taxon>Methanobacteriales</taxon>
        <taxon>Methanobacteriaceae</taxon>
        <taxon>Methanothermobacter</taxon>
    </lineage>
</organism>
<keyword evidence="2 4" id="KW-0808">Transferase</keyword>
<evidence type="ECO:0000313" key="4">
    <source>
        <dbReference type="EMBL" id="ADL58360.1"/>
    </source>
</evidence>
<feature type="domain" description="Methyltransferase" evidence="3">
    <location>
        <begin position="98"/>
        <end position="189"/>
    </location>
</feature>
<name>D9PVW2_METTM</name>
<evidence type="ECO:0000259" key="3">
    <source>
        <dbReference type="Pfam" id="PF13649"/>
    </source>
</evidence>
<dbReference type="Pfam" id="PF13649">
    <property type="entry name" value="Methyltransf_25"/>
    <property type="match status" value="1"/>
</dbReference>
<dbReference type="EC" id="2.1.1.-" evidence="4"/>
<dbReference type="HOGENOM" id="CLU_1040515_0_0_2"/>
<evidence type="ECO:0000313" key="5">
    <source>
        <dbReference type="Proteomes" id="UP000000345"/>
    </source>
</evidence>
<dbReference type="STRING" id="79929.MTBMA_c07650"/>
<protein>
    <submittedName>
        <fullName evidence="4">Predicted methyltransferase</fullName>
        <ecNumber evidence="4">2.1.1.-</ecNumber>
    </submittedName>
</protein>
<accession>D9PVW2</accession>
<evidence type="ECO:0000256" key="2">
    <source>
        <dbReference type="ARBA" id="ARBA00022679"/>
    </source>
</evidence>
<dbReference type="GO" id="GO:0008168">
    <property type="term" value="F:methyltransferase activity"/>
    <property type="evidence" value="ECO:0007669"/>
    <property type="project" value="UniProtKB-KW"/>
</dbReference>
<reference key="1">
    <citation type="submission" date="2009-08" db="EMBL/GenBank/DDBJ databases">
        <title>The genome sequence of Methanothermobacter marburgensis.</title>
        <authorList>
            <person name="Kaster A."/>
            <person name="Seedorf H."/>
            <person name="Goenrich M."/>
            <person name="Wiezer A."/>
            <person name="Liesegang H."/>
            <person name="Thauer R."/>
            <person name="Gottschalk G."/>
        </authorList>
    </citation>
    <scope>NUCLEOTIDE SEQUENCE</scope>
    <source>
        <strain>Marburg</strain>
    </source>
</reference>
<dbReference type="Gene3D" id="3.40.50.150">
    <property type="entry name" value="Vaccinia Virus protein VP39"/>
    <property type="match status" value="1"/>
</dbReference>
<dbReference type="PANTHER" id="PTHR44942:SF4">
    <property type="entry name" value="METHYLTRANSFERASE TYPE 11 DOMAIN-CONTAINING PROTEIN"/>
    <property type="match status" value="1"/>
</dbReference>
<dbReference type="OrthoDB" id="1018at2157"/>
<dbReference type="InterPro" id="IPR029063">
    <property type="entry name" value="SAM-dependent_MTases_sf"/>
</dbReference>
<dbReference type="KEGG" id="mmg:MTBMA_c07650"/>
<gene>
    <name evidence="4" type="ordered locus">MTBMA_c07650</name>
</gene>
<evidence type="ECO:0000256" key="1">
    <source>
        <dbReference type="ARBA" id="ARBA00022603"/>
    </source>
</evidence>
<dbReference type="InterPro" id="IPR051052">
    <property type="entry name" value="Diverse_substrate_MTase"/>
</dbReference>
<reference evidence="4 5" key="2">
    <citation type="journal article" date="2010" name="J. Bacteriol.">
        <title>Complete genome sequence of Methanothermobacter marburgensis, a methanoarchaeon model organism.</title>
        <authorList>
            <person name="Liesegang H."/>
            <person name="Kaster A.K."/>
            <person name="Wiezer A."/>
            <person name="Goenrich M."/>
            <person name="Wollherr A."/>
            <person name="Seedorf H."/>
            <person name="Gottschalk G."/>
            <person name="Thauer R.K."/>
        </authorList>
    </citation>
    <scope>NUCLEOTIDE SEQUENCE [LARGE SCALE GENOMIC DNA]</scope>
    <source>
        <strain evidence="5">ATCC BAA-927 / DSM 2133 / JCM 14651 / NBRC 100331 / OCM 82 / Marburg</strain>
    </source>
</reference>
<dbReference type="AlphaFoldDB" id="D9PVW2"/>
<dbReference type="PaxDb" id="79929-MTBMA_c07650"/>
<dbReference type="PANTHER" id="PTHR44942">
    <property type="entry name" value="METHYLTRANSF_11 DOMAIN-CONTAINING PROTEIN"/>
    <property type="match status" value="1"/>
</dbReference>
<keyword evidence="5" id="KW-1185">Reference proteome</keyword>
<dbReference type="CDD" id="cd02440">
    <property type="entry name" value="AdoMet_MTases"/>
    <property type="match status" value="1"/>
</dbReference>
<dbReference type="GO" id="GO:0032259">
    <property type="term" value="P:methylation"/>
    <property type="evidence" value="ECO:0007669"/>
    <property type="project" value="UniProtKB-KW"/>
</dbReference>
<dbReference type="GeneID" id="77399544"/>
<sequence length="314" mass="36247">MNPKIEHVFVCPDCKIRLIKSQRCFKCPKCDYEYTIINKIPVIIKESSLDPFKKGESEFHTLIAKNADDAHALDSLRVKYLHDDFLNHIRSLPQSSTILDACCGSGEDILALSKENYRVFGVDISYGMIEVTYNKLIKHGINPRLAVADVENLPFKSDFFDVIYICGALHHTNPKKTLLEFKRCLKKEGIIVVGSEPNSWQYKFKSLKKSKLGMRIIKIFRNDYTVDKNSPGDEKTKGFSKEYFESISDELDLEIISIKPIWFFNGFLSLLKLRPPKKIEKGFILIDKILSKTPLINKYAWKWNLVLKLRSESE</sequence>
<proteinExistence type="predicted"/>
<dbReference type="SUPFAM" id="SSF158997">
    <property type="entry name" value="Trm112p-like"/>
    <property type="match status" value="1"/>
</dbReference>
<dbReference type="EMBL" id="CP001710">
    <property type="protein sequence ID" value="ADL58360.1"/>
    <property type="molecule type" value="Genomic_DNA"/>
</dbReference>